<dbReference type="SUPFAM" id="SSF56112">
    <property type="entry name" value="Protein kinase-like (PK-like)"/>
    <property type="match status" value="1"/>
</dbReference>
<dbReference type="PANTHER" id="PTHR21310:SF15">
    <property type="entry name" value="AMINOGLYCOSIDE PHOSPHOTRANSFERASE DOMAIN-CONTAINING PROTEIN"/>
    <property type="match status" value="1"/>
</dbReference>
<dbReference type="InterPro" id="IPR051678">
    <property type="entry name" value="AGP_Transferase"/>
</dbReference>
<reference evidence="2 3" key="1">
    <citation type="submission" date="2019-04" db="EMBL/GenBank/DDBJ databases">
        <title>Friends and foes A comparative genomics study of 23 Aspergillus species from section Flavi.</title>
        <authorList>
            <consortium name="DOE Joint Genome Institute"/>
            <person name="Kjaerbolling I."/>
            <person name="Vesth T."/>
            <person name="Frisvad J.C."/>
            <person name="Nybo J.L."/>
            <person name="Theobald S."/>
            <person name="Kildgaard S."/>
            <person name="Isbrandt T."/>
            <person name="Kuo A."/>
            <person name="Sato A."/>
            <person name="Lyhne E.K."/>
            <person name="Kogle M.E."/>
            <person name="Wiebenga A."/>
            <person name="Kun R.S."/>
            <person name="Lubbers R.J."/>
            <person name="Makela M.R."/>
            <person name="Barry K."/>
            <person name="Chovatia M."/>
            <person name="Clum A."/>
            <person name="Daum C."/>
            <person name="Haridas S."/>
            <person name="He G."/>
            <person name="LaButti K."/>
            <person name="Lipzen A."/>
            <person name="Mondo S."/>
            <person name="Riley R."/>
            <person name="Salamov A."/>
            <person name="Simmons B.A."/>
            <person name="Magnuson J.K."/>
            <person name="Henrissat B."/>
            <person name="Mortensen U.H."/>
            <person name="Larsen T.O."/>
            <person name="Devries R.P."/>
            <person name="Grigoriev I.V."/>
            <person name="Machida M."/>
            <person name="Baker S.E."/>
            <person name="Andersen M.R."/>
        </authorList>
    </citation>
    <scope>NUCLEOTIDE SEQUENCE [LARGE SCALE GENOMIC DNA]</scope>
    <source>
        <strain evidence="2 3">IBT 18842</strain>
    </source>
</reference>
<accession>A0A5N6TTN0</accession>
<keyword evidence="2" id="KW-0418">Kinase</keyword>
<keyword evidence="2" id="KW-0808">Transferase</keyword>
<dbReference type="InterPro" id="IPR011009">
    <property type="entry name" value="Kinase-like_dom_sf"/>
</dbReference>
<dbReference type="GO" id="GO:0016301">
    <property type="term" value="F:kinase activity"/>
    <property type="evidence" value="ECO:0007669"/>
    <property type="project" value="UniProtKB-KW"/>
</dbReference>
<dbReference type="Pfam" id="PF01636">
    <property type="entry name" value="APH"/>
    <property type="match status" value="1"/>
</dbReference>
<dbReference type="PANTHER" id="PTHR21310">
    <property type="entry name" value="AMINOGLYCOSIDE PHOSPHOTRANSFERASE-RELATED-RELATED"/>
    <property type="match status" value="1"/>
</dbReference>
<dbReference type="Gene3D" id="3.30.200.20">
    <property type="entry name" value="Phosphorylase Kinase, domain 1"/>
    <property type="match status" value="1"/>
</dbReference>
<gene>
    <name evidence="2" type="ORF">BDV25DRAFT_2627</name>
</gene>
<evidence type="ECO:0000313" key="2">
    <source>
        <dbReference type="EMBL" id="KAE8149431.1"/>
    </source>
</evidence>
<feature type="domain" description="Aminoglycoside phosphotransferase" evidence="1">
    <location>
        <begin position="44"/>
        <end position="165"/>
    </location>
</feature>
<dbReference type="EMBL" id="ML742123">
    <property type="protein sequence ID" value="KAE8149431.1"/>
    <property type="molecule type" value="Genomic_DNA"/>
</dbReference>
<sequence length="521" mass="59710">MSPNSAPEIFTYADFDLQALCRRARTLRQGVSCVCNPDQQPNSGSFNWAIFITFEDGIRWVFRSPHHRTFMPIELGMKLLASEAATLRYLKAHSDVPVPEVYDYCASSENDIGIPFIIMSEASGRPLSKFWKSAGSSQPGLDIPSKAKVLTQLGAITWKLSQLRFDKIGSIFEEDGIFKIQECLSRGHVLHGRYDLDISRGPFTSETKFYKSLISTFSEHAEILQLSHHCFVAPVPILEDYQSITQYRTAVDLWSDFVTIGCKTDSSENRLDYIIAGDTLHDIIPRLQLPAIDRKTFPLCHADLSVNNIYVDDNYNITCIIDWAFASSIPESLLLAAPGLPQYRDEISLELLAPFINGFITAMPGSIEEKLIAKYRETLEHSQVSWRLSRLLNLDSINDYDLFATAWHSARPGEDMGKYFLQRRRSPHYTQVYLDVKQEDQPPSKIQKDEKDYFQNKDLRKTIAKKLTLMSEWKTQYAVDNAAKPLRRDMFVTSPALWKWIEQFMQEWTDMVDTPTKELRP</sequence>
<dbReference type="Proteomes" id="UP000325780">
    <property type="component" value="Unassembled WGS sequence"/>
</dbReference>
<evidence type="ECO:0000313" key="3">
    <source>
        <dbReference type="Proteomes" id="UP000325780"/>
    </source>
</evidence>
<dbReference type="InterPro" id="IPR002575">
    <property type="entry name" value="Aminoglycoside_PTrfase"/>
</dbReference>
<dbReference type="AlphaFoldDB" id="A0A5N6TTN0"/>
<organism evidence="2 3">
    <name type="scientific">Aspergillus avenaceus</name>
    <dbReference type="NCBI Taxonomy" id="36643"/>
    <lineage>
        <taxon>Eukaryota</taxon>
        <taxon>Fungi</taxon>
        <taxon>Dikarya</taxon>
        <taxon>Ascomycota</taxon>
        <taxon>Pezizomycotina</taxon>
        <taxon>Eurotiomycetes</taxon>
        <taxon>Eurotiomycetidae</taxon>
        <taxon>Eurotiales</taxon>
        <taxon>Aspergillaceae</taxon>
        <taxon>Aspergillus</taxon>
        <taxon>Aspergillus subgen. Circumdati</taxon>
    </lineage>
</organism>
<proteinExistence type="predicted"/>
<dbReference type="OrthoDB" id="5327538at2759"/>
<name>A0A5N6TTN0_ASPAV</name>
<keyword evidence="3" id="KW-1185">Reference proteome</keyword>
<evidence type="ECO:0000259" key="1">
    <source>
        <dbReference type="Pfam" id="PF01636"/>
    </source>
</evidence>
<protein>
    <submittedName>
        <fullName evidence="2">Kinase-like domain-containing protein</fullName>
    </submittedName>
</protein>